<dbReference type="Proteomes" id="UP000199403">
    <property type="component" value="Unassembled WGS sequence"/>
</dbReference>
<dbReference type="EMBL" id="FNZH01000002">
    <property type="protein sequence ID" value="SEJ08189.1"/>
    <property type="molecule type" value="Genomic_DNA"/>
</dbReference>
<sequence length="205" mass="23035">MQKTVFIALVLLLIEGTFPGISFGQSYGTALGLRFGNNNSYRTLGLSLQQRIAKGLTVEAMLQSDLDVNTTVHAVVQKHRPLLSRRFNYYYGGGISLGIGESRERVPETRQLIATYGNPSLGLDFIAGVEMTLMGITFSVDYKPNLNLVGRQPWYVGQVGISLRSVVVNSSRQNKKRRQKAREKRRKDSQAFFQKIRKPLLNKEP</sequence>
<evidence type="ECO:0008006" key="4">
    <source>
        <dbReference type="Google" id="ProtNLM"/>
    </source>
</evidence>
<dbReference type="RefSeq" id="WP_092171016.1">
    <property type="nucleotide sequence ID" value="NZ_FNZH01000002.1"/>
</dbReference>
<gene>
    <name evidence="2" type="ORF">SAMN05192553_102295</name>
</gene>
<name>A0A1H6VU70_9BACT</name>
<feature type="region of interest" description="Disordered" evidence="1">
    <location>
        <begin position="170"/>
        <end position="190"/>
    </location>
</feature>
<accession>A0A1H6VU70</accession>
<dbReference type="STRING" id="1416801.SAMN05192553_102295"/>
<proteinExistence type="predicted"/>
<dbReference type="OrthoDB" id="963987at2"/>
<feature type="compositionally biased region" description="Basic residues" evidence="1">
    <location>
        <begin position="173"/>
        <end position="187"/>
    </location>
</feature>
<dbReference type="AlphaFoldDB" id="A0A1H6VU70"/>
<organism evidence="2 3">
    <name type="scientific">Cyclobacterium xiamenense</name>
    <dbReference type="NCBI Taxonomy" id="1297121"/>
    <lineage>
        <taxon>Bacteria</taxon>
        <taxon>Pseudomonadati</taxon>
        <taxon>Bacteroidota</taxon>
        <taxon>Cytophagia</taxon>
        <taxon>Cytophagales</taxon>
        <taxon>Cyclobacteriaceae</taxon>
        <taxon>Cyclobacterium</taxon>
    </lineage>
</organism>
<keyword evidence="3" id="KW-1185">Reference proteome</keyword>
<evidence type="ECO:0000313" key="2">
    <source>
        <dbReference type="EMBL" id="SEJ08189.1"/>
    </source>
</evidence>
<reference evidence="3" key="1">
    <citation type="submission" date="2016-10" db="EMBL/GenBank/DDBJ databases">
        <authorList>
            <person name="Varghese N."/>
            <person name="Submissions S."/>
        </authorList>
    </citation>
    <scope>NUCLEOTIDE SEQUENCE [LARGE SCALE GENOMIC DNA]</scope>
    <source>
        <strain evidence="3">IBRC-M 10761</strain>
    </source>
</reference>
<evidence type="ECO:0000313" key="3">
    <source>
        <dbReference type="Proteomes" id="UP000199403"/>
    </source>
</evidence>
<evidence type="ECO:0000256" key="1">
    <source>
        <dbReference type="SAM" id="MobiDB-lite"/>
    </source>
</evidence>
<protein>
    <recommendedName>
        <fullName evidence="4">Outer membrane protein beta-barrel domain-containing protein</fullName>
    </recommendedName>
</protein>